<dbReference type="AlphaFoldDB" id="A0AA47NS09"/>
<dbReference type="EMBL" id="JAOPHQ010005469">
    <property type="protein sequence ID" value="KAK0135123.1"/>
    <property type="molecule type" value="Genomic_DNA"/>
</dbReference>
<evidence type="ECO:0000313" key="11">
    <source>
        <dbReference type="EMBL" id="KAK0135123.1"/>
    </source>
</evidence>
<comment type="subcellular location">
    <subcellularLocation>
        <location evidence="1">Nucleus</location>
    </subcellularLocation>
</comment>
<dbReference type="InterPro" id="IPR011009">
    <property type="entry name" value="Kinase-like_dom_sf"/>
</dbReference>
<dbReference type="Gene3D" id="1.10.510.10">
    <property type="entry name" value="Transferase(Phosphotransferase) domain 1"/>
    <property type="match status" value="1"/>
</dbReference>
<keyword evidence="3" id="KW-0808">Transferase</keyword>
<evidence type="ECO:0000256" key="4">
    <source>
        <dbReference type="ARBA" id="ARBA00022703"/>
    </source>
</evidence>
<feature type="region of interest" description="Disordered" evidence="9">
    <location>
        <begin position="203"/>
        <end position="225"/>
    </location>
</feature>
<dbReference type="GO" id="GO:0004674">
    <property type="term" value="F:protein serine/threonine kinase activity"/>
    <property type="evidence" value="ECO:0007669"/>
    <property type="project" value="UniProtKB-KW"/>
</dbReference>
<keyword evidence="8" id="KW-0539">Nucleus</keyword>
<dbReference type="GO" id="GO:0035556">
    <property type="term" value="P:intracellular signal transduction"/>
    <property type="evidence" value="ECO:0007669"/>
    <property type="project" value="TreeGrafter"/>
</dbReference>
<keyword evidence="4" id="KW-0053">Apoptosis</keyword>
<dbReference type="PANTHER" id="PTHR24342">
    <property type="entry name" value="SERINE/THREONINE-PROTEIN KINASE 17"/>
    <property type="match status" value="1"/>
</dbReference>
<dbReference type="PROSITE" id="PS50011">
    <property type="entry name" value="PROTEIN_KINASE_DOM"/>
    <property type="match status" value="1"/>
</dbReference>
<evidence type="ECO:0000256" key="1">
    <source>
        <dbReference type="ARBA" id="ARBA00004123"/>
    </source>
</evidence>
<dbReference type="FunFam" id="1.10.510.10:FF:000369">
    <property type="entry name" value="Serine/threonine kinase 17a"/>
    <property type="match status" value="1"/>
</dbReference>
<dbReference type="Proteomes" id="UP001174136">
    <property type="component" value="Unassembled WGS sequence"/>
</dbReference>
<evidence type="ECO:0000256" key="7">
    <source>
        <dbReference type="ARBA" id="ARBA00022840"/>
    </source>
</evidence>
<keyword evidence="12" id="KW-1185">Reference proteome</keyword>
<organism evidence="11 12">
    <name type="scientific">Merluccius polli</name>
    <name type="common">Benguela hake</name>
    <name type="synonym">Merluccius cadenati</name>
    <dbReference type="NCBI Taxonomy" id="89951"/>
    <lineage>
        <taxon>Eukaryota</taxon>
        <taxon>Metazoa</taxon>
        <taxon>Chordata</taxon>
        <taxon>Craniata</taxon>
        <taxon>Vertebrata</taxon>
        <taxon>Euteleostomi</taxon>
        <taxon>Actinopterygii</taxon>
        <taxon>Neopterygii</taxon>
        <taxon>Teleostei</taxon>
        <taxon>Neoteleostei</taxon>
        <taxon>Acanthomorphata</taxon>
        <taxon>Zeiogadaria</taxon>
        <taxon>Gadariae</taxon>
        <taxon>Gadiformes</taxon>
        <taxon>Gadoidei</taxon>
        <taxon>Merlucciidae</taxon>
        <taxon>Merluccius</taxon>
    </lineage>
</organism>
<evidence type="ECO:0000256" key="5">
    <source>
        <dbReference type="ARBA" id="ARBA00022741"/>
    </source>
</evidence>
<dbReference type="GO" id="GO:0005634">
    <property type="term" value="C:nucleus"/>
    <property type="evidence" value="ECO:0007669"/>
    <property type="project" value="UniProtKB-SubCell"/>
</dbReference>
<dbReference type="PROSITE" id="PS00108">
    <property type="entry name" value="PROTEIN_KINASE_ST"/>
    <property type="match status" value="1"/>
</dbReference>
<dbReference type="InterPro" id="IPR008271">
    <property type="entry name" value="Ser/Thr_kinase_AS"/>
</dbReference>
<dbReference type="PANTHER" id="PTHR24342:SF6">
    <property type="entry name" value="SERINE_THREONINE-PROTEIN KINASE 17A"/>
    <property type="match status" value="1"/>
</dbReference>
<dbReference type="InterPro" id="IPR000719">
    <property type="entry name" value="Prot_kinase_dom"/>
</dbReference>
<dbReference type="SMART" id="SM00220">
    <property type="entry name" value="S_TKc"/>
    <property type="match status" value="1"/>
</dbReference>
<evidence type="ECO:0000256" key="3">
    <source>
        <dbReference type="ARBA" id="ARBA00022679"/>
    </source>
</evidence>
<dbReference type="GO" id="GO:0006915">
    <property type="term" value="P:apoptotic process"/>
    <property type="evidence" value="ECO:0007669"/>
    <property type="project" value="UniProtKB-KW"/>
</dbReference>
<keyword evidence="5" id="KW-0547">Nucleotide-binding</keyword>
<evidence type="ECO:0000313" key="12">
    <source>
        <dbReference type="Proteomes" id="UP001174136"/>
    </source>
</evidence>
<dbReference type="GO" id="GO:0043065">
    <property type="term" value="P:positive regulation of apoptotic process"/>
    <property type="evidence" value="ECO:0007669"/>
    <property type="project" value="TreeGrafter"/>
</dbReference>
<evidence type="ECO:0000256" key="9">
    <source>
        <dbReference type="SAM" id="MobiDB-lite"/>
    </source>
</evidence>
<dbReference type="SUPFAM" id="SSF56112">
    <property type="entry name" value="Protein kinase-like (PK-like)"/>
    <property type="match status" value="1"/>
</dbReference>
<evidence type="ECO:0000256" key="2">
    <source>
        <dbReference type="ARBA" id="ARBA00022527"/>
    </source>
</evidence>
<comment type="caution">
    <text evidence="11">The sequence shown here is derived from an EMBL/GenBank/DDBJ whole genome shotgun (WGS) entry which is preliminary data.</text>
</comment>
<protein>
    <submittedName>
        <fullName evidence="11">Serine/threonine-protein kinase 17A</fullName>
    </submittedName>
</protein>
<proteinExistence type="predicted"/>
<feature type="compositionally biased region" description="Polar residues" evidence="9">
    <location>
        <begin position="211"/>
        <end position="225"/>
    </location>
</feature>
<reference evidence="11" key="1">
    <citation type="journal article" date="2023" name="Front. Mar. Sci.">
        <title>A new Merluccius polli reference genome to investigate the effects of global change in West African waters.</title>
        <authorList>
            <person name="Mateo J.L."/>
            <person name="Blanco-Fernandez C."/>
            <person name="Garcia-Vazquez E."/>
            <person name="Machado-Schiaffino G."/>
        </authorList>
    </citation>
    <scope>NUCLEOTIDE SEQUENCE</scope>
    <source>
        <strain evidence="11">C29</strain>
        <tissue evidence="11">Fin</tissue>
    </source>
</reference>
<keyword evidence="2" id="KW-0723">Serine/threonine-protein kinase</keyword>
<name>A0AA47NS09_MERPO</name>
<keyword evidence="6 11" id="KW-0418">Kinase</keyword>
<evidence type="ECO:0000259" key="10">
    <source>
        <dbReference type="PROSITE" id="PS50011"/>
    </source>
</evidence>
<gene>
    <name evidence="11" type="primary">STK17A</name>
    <name evidence="11" type="ORF">N1851_029056</name>
</gene>
<dbReference type="Pfam" id="PF00069">
    <property type="entry name" value="Pkinase"/>
    <property type="match status" value="1"/>
</dbReference>
<sequence length="297" mass="33235">MEEDLQTLCIAAGGEIFNQCVGEQEEAFSEDDAKRLMRQILEGVSFLHRNNVVHLDLKPQNILLTSVMPLGDIKIVDFGLSRVVSSQQELREIMGTPEYVAPEILNYEPISTATDMWSVGVLAYVMLTGISPFLGEDKQETFLNISQLNVSYAEEELLRRDASAQAFIQSLLCKQPQERATAEQCLHHAWLLPSTLPPQLAMEEPPAVEQQEASTIPNSGQDEPITESLQENTAEAKEEEVPLTEELVVVAAYTLGQCRQTATTPEKEAMKAKVSKRFKFEQSHFNGLQEFPGEFIY</sequence>
<evidence type="ECO:0000256" key="6">
    <source>
        <dbReference type="ARBA" id="ARBA00022777"/>
    </source>
</evidence>
<feature type="domain" description="Protein kinase" evidence="10">
    <location>
        <begin position="1"/>
        <end position="191"/>
    </location>
</feature>
<evidence type="ECO:0000256" key="8">
    <source>
        <dbReference type="ARBA" id="ARBA00023242"/>
    </source>
</evidence>
<accession>A0AA47NS09</accession>
<keyword evidence="7" id="KW-0067">ATP-binding</keyword>
<dbReference type="GO" id="GO:0005524">
    <property type="term" value="F:ATP binding"/>
    <property type="evidence" value="ECO:0007669"/>
    <property type="project" value="UniProtKB-KW"/>
</dbReference>